<evidence type="ECO:0000313" key="2">
    <source>
        <dbReference type="EMBL" id="QHU03861.1"/>
    </source>
</evidence>
<dbReference type="InterPro" id="IPR043916">
    <property type="entry name" value="P8_CR"/>
</dbReference>
<name>A0A6C0JG06_9ZZZZ</name>
<accession>A0A6C0JG06</accession>
<dbReference type="Pfam" id="PF19065">
    <property type="entry name" value="P8_CR"/>
    <property type="match status" value="1"/>
</dbReference>
<proteinExistence type="predicted"/>
<dbReference type="AlphaFoldDB" id="A0A6C0JG06"/>
<reference evidence="2" key="1">
    <citation type="journal article" date="2020" name="Nature">
        <title>Giant virus diversity and host interactions through global metagenomics.</title>
        <authorList>
            <person name="Schulz F."/>
            <person name="Roux S."/>
            <person name="Paez-Espino D."/>
            <person name="Jungbluth S."/>
            <person name="Walsh D.A."/>
            <person name="Denef V.J."/>
            <person name="McMahon K.D."/>
            <person name="Konstantinidis K.T."/>
            <person name="Eloe-Fadrosh E.A."/>
            <person name="Kyrpides N.C."/>
            <person name="Woyke T."/>
        </authorList>
    </citation>
    <scope>NUCLEOTIDE SEQUENCE</scope>
    <source>
        <strain evidence="2">GVMAG-M-3300027708-20</strain>
    </source>
</reference>
<protein>
    <recommendedName>
        <fullName evidence="1">Minor capsid protein P8 central region domain-containing protein</fullName>
    </recommendedName>
</protein>
<evidence type="ECO:0000259" key="1">
    <source>
        <dbReference type="Pfam" id="PF19065"/>
    </source>
</evidence>
<sequence length="186" mass="21681">MSYSKIIPNDVNYNQKIIDLNNSVYNGRINLMEPESPDVVFKMQERLAVKNKATEYRESLEGTWETNMLSSVFFSAENIQIIQNGLRAGVYEMSGDKFVVAPQNIDSLKIIMRSIYLQYAEHYPDNITKQVERLNKLVLDYAVPNVYGEAVGYMKYREDQSTIALPLEVPQHHDRTYKQLELKNWF</sequence>
<feature type="domain" description="Minor capsid protein P8 central region" evidence="1">
    <location>
        <begin position="64"/>
        <end position="184"/>
    </location>
</feature>
<dbReference type="EMBL" id="MN740389">
    <property type="protein sequence ID" value="QHU03861.1"/>
    <property type="molecule type" value="Genomic_DNA"/>
</dbReference>
<organism evidence="2">
    <name type="scientific">viral metagenome</name>
    <dbReference type="NCBI Taxonomy" id="1070528"/>
    <lineage>
        <taxon>unclassified sequences</taxon>
        <taxon>metagenomes</taxon>
        <taxon>organismal metagenomes</taxon>
    </lineage>
</organism>